<dbReference type="InterPro" id="IPR049704">
    <property type="entry name" value="Aminotrans_3_PPA_site"/>
</dbReference>
<dbReference type="InterPro" id="IPR050103">
    <property type="entry name" value="Class-III_PLP-dep_AT"/>
</dbReference>
<dbReference type="InterPro" id="IPR005814">
    <property type="entry name" value="Aminotrans_3"/>
</dbReference>
<keyword evidence="4 9" id="KW-0808">Transferase</keyword>
<keyword evidence="10" id="KW-1185">Reference proteome</keyword>
<dbReference type="InterPro" id="IPR015422">
    <property type="entry name" value="PyrdxlP-dep_Trfase_small"/>
</dbReference>
<gene>
    <name evidence="8" type="primary">argD</name>
    <name evidence="8" type="ORF">IMSAGC017_02101</name>
    <name evidence="9" type="ORF">SAMN04489758_10617</name>
</gene>
<comment type="similarity">
    <text evidence="7">Belongs to the class-III pyridoxal-phosphate-dependent aminotransferase family.</text>
</comment>
<dbReference type="InterPro" id="IPR015421">
    <property type="entry name" value="PyrdxlP-dep_Trfase_major"/>
</dbReference>
<dbReference type="OrthoDB" id="9807885at2"/>
<dbReference type="PIRSF" id="PIRSF000521">
    <property type="entry name" value="Transaminase_4ab_Lys_Orn"/>
    <property type="match status" value="1"/>
</dbReference>
<keyword evidence="3" id="KW-0028">Amino-acid biosynthesis</keyword>
<dbReference type="EC" id="2.6.1.11" evidence="8"/>
<dbReference type="CDD" id="cd00610">
    <property type="entry name" value="OAT_like"/>
    <property type="match status" value="1"/>
</dbReference>
<dbReference type="PANTHER" id="PTHR11986:SF79">
    <property type="entry name" value="ACETYLORNITHINE AMINOTRANSFERASE, MITOCHONDRIAL"/>
    <property type="match status" value="1"/>
</dbReference>
<sequence>MSYYDRANNAFMKAYGRFDVTFDYGKGVYLYDKDGKRYLDFYSGIGVNSFGYDYKPYVDAMTDQLHRLMHISNYFNSVEAIEAAEAVIKATKLNQVFFTNSGTEATEGALKLARKYYYEKHGKADSEIISLKHSFHGRSTGSVTLTGTPAYQTAFGPLIEGVKYADINDLESVKKLITPRTAAIILEPVQGEGGVHVCSQAFMNGIRQICDEYDIVMILDEVQCGMGRTGTIMTYFQYGILPDVVCLAKGIGAGFPIGAFVANKKVGDALKPGDHGSTYGGNPMAGCACKTVFKIIDEQKMLKHVQDISEYLIDKLDEIVEKYDWIKERRGLGLMIGLEFTHPVKPYIQKALDKGLVLITAGTNVIRMLPPFIIEEKDVDEMIKILTEVIEEVNN</sequence>
<dbReference type="GO" id="GO:0006526">
    <property type="term" value="P:L-arginine biosynthetic process"/>
    <property type="evidence" value="ECO:0007669"/>
    <property type="project" value="UniProtKB-ARBA"/>
</dbReference>
<evidence type="ECO:0000256" key="1">
    <source>
        <dbReference type="ARBA" id="ARBA00001933"/>
    </source>
</evidence>
<evidence type="ECO:0000313" key="10">
    <source>
        <dbReference type="Proteomes" id="UP000198558"/>
    </source>
</evidence>
<comment type="pathway">
    <text evidence="6">Amino-acid biosynthesis.</text>
</comment>
<dbReference type="GO" id="GO:0003992">
    <property type="term" value="F:N2-acetyl-L-ornithine:2-oxoglutarate 5-aminotransferase activity"/>
    <property type="evidence" value="ECO:0007669"/>
    <property type="project" value="UniProtKB-EC"/>
</dbReference>
<dbReference type="GO" id="GO:0030170">
    <property type="term" value="F:pyridoxal phosphate binding"/>
    <property type="evidence" value="ECO:0007669"/>
    <property type="project" value="InterPro"/>
</dbReference>
<dbReference type="Pfam" id="PF00202">
    <property type="entry name" value="Aminotran_3"/>
    <property type="match status" value="1"/>
</dbReference>
<dbReference type="Proteomes" id="UP000198558">
    <property type="component" value="Unassembled WGS sequence"/>
</dbReference>
<evidence type="ECO:0000313" key="9">
    <source>
        <dbReference type="EMBL" id="SET31277.1"/>
    </source>
</evidence>
<dbReference type="GO" id="GO:0042802">
    <property type="term" value="F:identical protein binding"/>
    <property type="evidence" value="ECO:0007669"/>
    <property type="project" value="TreeGrafter"/>
</dbReference>
<keyword evidence="2 9" id="KW-0032">Aminotransferase</keyword>
<reference evidence="9" key="2">
    <citation type="submission" date="2016-10" db="EMBL/GenBank/DDBJ databases">
        <authorList>
            <person name="de Groot N.N."/>
        </authorList>
    </citation>
    <scope>NUCLEOTIDE SEQUENCE [LARGE SCALE GENOMIC DNA]</scope>
    <source>
        <strain evidence="9">DSM 1551</strain>
    </source>
</reference>
<protein>
    <submittedName>
        <fullName evidence="8 9">Acetylornithine aminotransferase</fullName>
        <ecNumber evidence="8">2.6.1.11</ecNumber>
    </submittedName>
</protein>
<organism evidence="9 10">
    <name type="scientific">Thomasclavelia cocleata</name>
    <dbReference type="NCBI Taxonomy" id="69824"/>
    <lineage>
        <taxon>Bacteria</taxon>
        <taxon>Bacillati</taxon>
        <taxon>Bacillota</taxon>
        <taxon>Erysipelotrichia</taxon>
        <taxon>Erysipelotrichales</taxon>
        <taxon>Coprobacillaceae</taxon>
        <taxon>Thomasclavelia</taxon>
    </lineage>
</organism>
<accession>A0A1I0DGE8</accession>
<dbReference type="EMBL" id="FOIN01000006">
    <property type="protein sequence ID" value="SET31277.1"/>
    <property type="molecule type" value="Genomic_DNA"/>
</dbReference>
<evidence type="ECO:0000256" key="7">
    <source>
        <dbReference type="RuleBase" id="RU003560"/>
    </source>
</evidence>
<proteinExistence type="inferred from homology"/>
<dbReference type="SUPFAM" id="SSF53383">
    <property type="entry name" value="PLP-dependent transferases"/>
    <property type="match status" value="1"/>
</dbReference>
<dbReference type="NCBIfam" id="TIGR00707">
    <property type="entry name" value="argD"/>
    <property type="match status" value="1"/>
</dbReference>
<dbReference type="PROSITE" id="PS00600">
    <property type="entry name" value="AA_TRANSFER_CLASS_3"/>
    <property type="match status" value="1"/>
</dbReference>
<dbReference type="PANTHER" id="PTHR11986">
    <property type="entry name" value="AMINOTRANSFERASE CLASS III"/>
    <property type="match status" value="1"/>
</dbReference>
<dbReference type="RefSeq" id="WP_092352798.1">
    <property type="nucleotide sequence ID" value="NZ_BLMI01000258.1"/>
</dbReference>
<dbReference type="AlphaFoldDB" id="A0A1I0DGE8"/>
<dbReference type="Gene3D" id="3.90.1150.10">
    <property type="entry name" value="Aspartate Aminotransferase, domain 1"/>
    <property type="match status" value="1"/>
</dbReference>
<reference evidence="10" key="1">
    <citation type="submission" date="2016-10" db="EMBL/GenBank/DDBJ databases">
        <authorList>
            <person name="Varghese N."/>
            <person name="Submissions S."/>
        </authorList>
    </citation>
    <scope>NUCLEOTIDE SEQUENCE [LARGE SCALE GENOMIC DNA]</scope>
    <source>
        <strain evidence="10">DSM 1551</strain>
    </source>
</reference>
<evidence type="ECO:0000313" key="8">
    <source>
        <dbReference type="EMBL" id="GFI42055.1"/>
    </source>
</evidence>
<dbReference type="InterPro" id="IPR004636">
    <property type="entry name" value="AcOrn/SuccOrn_fam"/>
</dbReference>
<dbReference type="Gene3D" id="3.40.640.10">
    <property type="entry name" value="Type I PLP-dependent aspartate aminotransferase-like (Major domain)"/>
    <property type="match status" value="1"/>
</dbReference>
<dbReference type="NCBIfam" id="NF002325">
    <property type="entry name" value="PRK01278.1"/>
    <property type="match status" value="1"/>
</dbReference>
<evidence type="ECO:0000256" key="4">
    <source>
        <dbReference type="ARBA" id="ARBA00022679"/>
    </source>
</evidence>
<name>A0A1I0DGE8_9FIRM</name>
<comment type="cofactor">
    <cofactor evidence="1">
        <name>pyridoxal 5'-phosphate</name>
        <dbReference type="ChEBI" id="CHEBI:597326"/>
    </cofactor>
</comment>
<evidence type="ECO:0000256" key="5">
    <source>
        <dbReference type="ARBA" id="ARBA00022898"/>
    </source>
</evidence>
<evidence type="ECO:0000256" key="3">
    <source>
        <dbReference type="ARBA" id="ARBA00022605"/>
    </source>
</evidence>
<dbReference type="Proteomes" id="UP000490821">
    <property type="component" value="Unassembled WGS sequence"/>
</dbReference>
<evidence type="ECO:0000256" key="6">
    <source>
        <dbReference type="ARBA" id="ARBA00029440"/>
    </source>
</evidence>
<dbReference type="FunFam" id="3.40.640.10:FF:000004">
    <property type="entry name" value="Acetylornithine aminotransferase"/>
    <property type="match status" value="1"/>
</dbReference>
<dbReference type="InterPro" id="IPR015424">
    <property type="entry name" value="PyrdxlP-dep_Trfase"/>
</dbReference>
<reference evidence="8 11" key="3">
    <citation type="journal article" date="2020" name="Microbiome">
        <title>Single-cell genomics of uncultured bacteria reveals dietary fiber responders in the mouse gut microbiota.</title>
        <authorList>
            <person name="Chijiiwa R."/>
            <person name="Hosokawa M."/>
            <person name="Kogawa M."/>
            <person name="Nishikawa Y."/>
            <person name="Ide K."/>
            <person name="Sakanashi C."/>
            <person name="Takahashi K."/>
            <person name="Takeyama H."/>
        </authorList>
    </citation>
    <scope>NUCLEOTIDE SEQUENCE [LARGE SCALE GENOMIC DNA]</scope>
    <source>
        <strain evidence="8">IMSAGC_017</strain>
    </source>
</reference>
<evidence type="ECO:0000256" key="2">
    <source>
        <dbReference type="ARBA" id="ARBA00022576"/>
    </source>
</evidence>
<evidence type="ECO:0000313" key="11">
    <source>
        <dbReference type="Proteomes" id="UP000490821"/>
    </source>
</evidence>
<keyword evidence="5 7" id="KW-0663">Pyridoxal phosphate</keyword>
<dbReference type="GeneID" id="78287856"/>
<dbReference type="EMBL" id="BLMI01000258">
    <property type="protein sequence ID" value="GFI42055.1"/>
    <property type="molecule type" value="Genomic_DNA"/>
</dbReference>